<dbReference type="PROSITE" id="PS01124">
    <property type="entry name" value="HTH_ARAC_FAMILY_2"/>
    <property type="match status" value="1"/>
</dbReference>
<dbReference type="PANTHER" id="PTHR46796">
    <property type="entry name" value="HTH-TYPE TRANSCRIPTIONAL ACTIVATOR RHAS-RELATED"/>
    <property type="match status" value="1"/>
</dbReference>
<dbReference type="EMBL" id="CP042266">
    <property type="protein sequence ID" value="QDY79624.1"/>
    <property type="molecule type" value="Genomic_DNA"/>
</dbReference>
<dbReference type="InterPro" id="IPR046532">
    <property type="entry name" value="DUF6597"/>
</dbReference>
<evidence type="ECO:0000256" key="3">
    <source>
        <dbReference type="ARBA" id="ARBA00023163"/>
    </source>
</evidence>
<keyword evidence="2" id="KW-0238">DNA-binding</keyword>
<keyword evidence="1" id="KW-0805">Transcription regulation</keyword>
<dbReference type="InterPro" id="IPR018060">
    <property type="entry name" value="HTH_AraC"/>
</dbReference>
<protein>
    <submittedName>
        <fullName evidence="5">Helix-turn-helix domain-containing protein</fullName>
    </submittedName>
</protein>
<reference evidence="5 6" key="1">
    <citation type="submission" date="2019-07" db="EMBL/GenBank/DDBJ databases">
        <authorList>
            <person name="Zhu P."/>
        </authorList>
    </citation>
    <scope>NUCLEOTIDE SEQUENCE [LARGE SCALE GENOMIC DNA]</scope>
    <source>
        <strain evidence="5 6">SSL-25</strain>
    </source>
</reference>
<dbReference type="GO" id="GO:0003700">
    <property type="term" value="F:DNA-binding transcription factor activity"/>
    <property type="evidence" value="ECO:0007669"/>
    <property type="project" value="InterPro"/>
</dbReference>
<evidence type="ECO:0000313" key="6">
    <source>
        <dbReference type="Proteomes" id="UP000320580"/>
    </source>
</evidence>
<evidence type="ECO:0000259" key="4">
    <source>
        <dbReference type="PROSITE" id="PS01124"/>
    </source>
</evidence>
<accession>A0A5B8JH35</accession>
<dbReference type="PANTHER" id="PTHR46796:SF15">
    <property type="entry name" value="BLL1074 PROTEIN"/>
    <property type="match status" value="1"/>
</dbReference>
<feature type="domain" description="HTH araC/xylS-type" evidence="4">
    <location>
        <begin position="142"/>
        <end position="239"/>
    </location>
</feature>
<dbReference type="Proteomes" id="UP000320580">
    <property type="component" value="Chromosome"/>
</dbReference>
<dbReference type="AlphaFoldDB" id="A0A5B8JH35"/>
<gene>
    <name evidence="5" type="ORF">FQU76_27290</name>
</gene>
<proteinExistence type="predicted"/>
<dbReference type="RefSeq" id="WP_146482909.1">
    <property type="nucleotide sequence ID" value="NZ_CP042266.1"/>
</dbReference>
<evidence type="ECO:0000256" key="1">
    <source>
        <dbReference type="ARBA" id="ARBA00023015"/>
    </source>
</evidence>
<dbReference type="OrthoDB" id="9815799at2"/>
<name>A0A5B8JH35_9ACTN</name>
<dbReference type="InterPro" id="IPR050204">
    <property type="entry name" value="AraC_XylS_family_regulators"/>
</dbReference>
<dbReference type="Pfam" id="PF20240">
    <property type="entry name" value="DUF6597"/>
    <property type="match status" value="1"/>
</dbReference>
<keyword evidence="3" id="KW-0804">Transcription</keyword>
<dbReference type="SMART" id="SM00342">
    <property type="entry name" value="HTH_ARAC"/>
    <property type="match status" value="1"/>
</dbReference>
<evidence type="ECO:0000313" key="5">
    <source>
        <dbReference type="EMBL" id="QDY79624.1"/>
    </source>
</evidence>
<organism evidence="5 6">
    <name type="scientific">Streptomyces qinzhouensis</name>
    <dbReference type="NCBI Taxonomy" id="2599401"/>
    <lineage>
        <taxon>Bacteria</taxon>
        <taxon>Bacillati</taxon>
        <taxon>Actinomycetota</taxon>
        <taxon>Actinomycetes</taxon>
        <taxon>Kitasatosporales</taxon>
        <taxon>Streptomycetaceae</taxon>
        <taxon>Streptomyces</taxon>
    </lineage>
</organism>
<dbReference type="Gene3D" id="1.10.10.60">
    <property type="entry name" value="Homeodomain-like"/>
    <property type="match status" value="1"/>
</dbReference>
<dbReference type="GO" id="GO:0043565">
    <property type="term" value="F:sequence-specific DNA binding"/>
    <property type="evidence" value="ECO:0007669"/>
    <property type="project" value="InterPro"/>
</dbReference>
<dbReference type="KEGG" id="sqz:FQU76_27290"/>
<keyword evidence="6" id="KW-1185">Reference proteome</keyword>
<evidence type="ECO:0000256" key="2">
    <source>
        <dbReference type="ARBA" id="ARBA00023125"/>
    </source>
</evidence>
<sequence length="262" mass="26978">MYEERASALAGAVVWTKTPAPGGRGMVAGTARPVLPDGCMDLLWTPGRLFVAGPDTRAQPPQGGPGDRFAGIRFAPGTAPAVLGVPAHELRDLRVELAGLWGAAGARRLTERVDTAADPVNELESVALETAARRAADGVHPDPLLTRVVRLLDGGAPVAAAAGAVGLGPRALHRRALDAFGYGPKTLARVLRLQRALALVGRGAPYASAAVSAGYADQAHFAREMRALSGMTLSTYWSGYRAGAQAAAKSETPMPSGSSTTA</sequence>
<dbReference type="Pfam" id="PF12833">
    <property type="entry name" value="HTH_18"/>
    <property type="match status" value="1"/>
</dbReference>